<sequence>MKTLRFFYLLLCGIMLQGLTCTGYAQSPIPGYDDFPVSIDAEHFPDEYFRHYVSQFDDNEDGLLSRMEVDDDNEQRFELYDRDIRDLEGIKYFFSLDYLTCNNNQLTSLDVSGYTKLFRLYCDNNRLTSLDVSGCTELFRLYCSNNQLTILDVSGHTGLDELYCSNNQLTSLDVRGCGYLSVLDCSNNRLETINVLANSSLRRLFCDSNQLRNLDLSANLELRELNCSYNHLTSLDVIRNTNLDELYAEGNYLDVSVDDEKRYNLKQLSEFNMDMTYDWQGGYVEDSLLCFEETIVTYGYYTGVKNGDTIHFALRSAIPVNEDNFPDEAFRAYVSGSIDVSHDGNLNEGEINSMTTMDVSGLGIRSLQGIEYFTALESLDCSDNELASLDLSANTKLQNLNAVNNCLDVVLDSRNSMSISILPNFDAKRASDWDGAILILNTLRFSQQEVTYQYSTAYAGESENENLQSVLFTLVADRNPSVGNEVIEDQPQGRVYAKDRTLFTEGLSGEVSVFTTVGTLVYQGQSNRIPVRQAGIYIVRNSGNTWKLLVM</sequence>
<dbReference type="SUPFAM" id="SSF52058">
    <property type="entry name" value="L domain-like"/>
    <property type="match status" value="1"/>
</dbReference>
<dbReference type="PANTHER" id="PTHR47566:SF1">
    <property type="entry name" value="PROTEIN NUD1"/>
    <property type="match status" value="1"/>
</dbReference>
<reference evidence="4" key="2">
    <citation type="journal article" date="2021" name="PeerJ">
        <title>Extensive microbial diversity within the chicken gut microbiome revealed by metagenomics and culture.</title>
        <authorList>
            <person name="Gilroy R."/>
            <person name="Ravi A."/>
            <person name="Getino M."/>
            <person name="Pursley I."/>
            <person name="Horton D.L."/>
            <person name="Alikhan N.F."/>
            <person name="Baker D."/>
            <person name="Gharbi K."/>
            <person name="Hall N."/>
            <person name="Watson M."/>
            <person name="Adriaenssens E.M."/>
            <person name="Foster-Nyarko E."/>
            <person name="Jarju S."/>
            <person name="Secka A."/>
            <person name="Antonio M."/>
            <person name="Oren A."/>
            <person name="Chaudhuri R.R."/>
            <person name="La Ragione R."/>
            <person name="Hildebrand F."/>
            <person name="Pallen M.J."/>
        </authorList>
    </citation>
    <scope>NUCLEOTIDE SEQUENCE</scope>
    <source>
        <strain evidence="4">2889</strain>
    </source>
</reference>
<protein>
    <recommendedName>
        <fullName evidence="6">Internalin-related protein</fullName>
    </recommendedName>
</protein>
<dbReference type="AlphaFoldDB" id="A0A9D9DVW9"/>
<proteinExistence type="predicted"/>
<reference evidence="4" key="1">
    <citation type="submission" date="2020-10" db="EMBL/GenBank/DDBJ databases">
        <authorList>
            <person name="Gilroy R."/>
        </authorList>
    </citation>
    <scope>NUCLEOTIDE SEQUENCE</scope>
    <source>
        <strain evidence="4">2889</strain>
    </source>
</reference>
<name>A0A9D9DVW9_9BACT</name>
<accession>A0A9D9DVW9</accession>
<feature type="chain" id="PRO_5038899233" description="Internalin-related protein" evidence="3">
    <location>
        <begin position="26"/>
        <end position="551"/>
    </location>
</feature>
<evidence type="ECO:0000313" key="4">
    <source>
        <dbReference type="EMBL" id="MBO8433090.1"/>
    </source>
</evidence>
<dbReference type="GO" id="GO:0035591">
    <property type="term" value="F:signaling adaptor activity"/>
    <property type="evidence" value="ECO:0007669"/>
    <property type="project" value="TreeGrafter"/>
</dbReference>
<feature type="signal peptide" evidence="3">
    <location>
        <begin position="1"/>
        <end position="25"/>
    </location>
</feature>
<gene>
    <name evidence="4" type="ORF">IAB08_07345</name>
</gene>
<dbReference type="InterPro" id="IPR032675">
    <property type="entry name" value="LRR_dom_sf"/>
</dbReference>
<dbReference type="InterPro" id="IPR052574">
    <property type="entry name" value="CDIRP"/>
</dbReference>
<dbReference type="EMBL" id="JADIMZ010000109">
    <property type="protein sequence ID" value="MBO8433090.1"/>
    <property type="molecule type" value="Genomic_DNA"/>
</dbReference>
<evidence type="ECO:0000256" key="2">
    <source>
        <dbReference type="ARBA" id="ARBA00022737"/>
    </source>
</evidence>
<dbReference type="InterPro" id="IPR018247">
    <property type="entry name" value="EF_Hand_1_Ca_BS"/>
</dbReference>
<evidence type="ECO:0008006" key="6">
    <source>
        <dbReference type="Google" id="ProtNLM"/>
    </source>
</evidence>
<keyword evidence="1" id="KW-0433">Leucine-rich repeat</keyword>
<evidence type="ECO:0000256" key="3">
    <source>
        <dbReference type="SAM" id="SignalP"/>
    </source>
</evidence>
<dbReference type="PANTHER" id="PTHR47566">
    <property type="match status" value="1"/>
</dbReference>
<comment type="caution">
    <text evidence="4">The sequence shown here is derived from an EMBL/GenBank/DDBJ whole genome shotgun (WGS) entry which is preliminary data.</text>
</comment>
<evidence type="ECO:0000313" key="5">
    <source>
        <dbReference type="Proteomes" id="UP000823612"/>
    </source>
</evidence>
<organism evidence="4 5">
    <name type="scientific">Candidatus Pullibacteroides excrementavium</name>
    <dbReference type="NCBI Taxonomy" id="2840905"/>
    <lineage>
        <taxon>Bacteria</taxon>
        <taxon>Pseudomonadati</taxon>
        <taxon>Bacteroidota</taxon>
        <taxon>Bacteroidia</taxon>
        <taxon>Bacteroidales</taxon>
        <taxon>Candidatus Pullibacteroides</taxon>
    </lineage>
</organism>
<evidence type="ECO:0000256" key="1">
    <source>
        <dbReference type="ARBA" id="ARBA00022614"/>
    </source>
</evidence>
<keyword evidence="2" id="KW-0677">Repeat</keyword>
<dbReference type="Gene3D" id="3.80.10.10">
    <property type="entry name" value="Ribonuclease Inhibitor"/>
    <property type="match status" value="2"/>
</dbReference>
<dbReference type="PROSITE" id="PS00018">
    <property type="entry name" value="EF_HAND_1"/>
    <property type="match status" value="1"/>
</dbReference>
<keyword evidence="3" id="KW-0732">Signal</keyword>
<dbReference type="Proteomes" id="UP000823612">
    <property type="component" value="Unassembled WGS sequence"/>
</dbReference>